<evidence type="ECO:0000256" key="1">
    <source>
        <dbReference type="SAM" id="MobiDB-lite"/>
    </source>
</evidence>
<feature type="region of interest" description="Disordered" evidence="1">
    <location>
        <begin position="55"/>
        <end position="79"/>
    </location>
</feature>
<dbReference type="Proteomes" id="UP000054350">
    <property type="component" value="Unassembled WGS sequence"/>
</dbReference>
<keyword evidence="3" id="KW-1185">Reference proteome</keyword>
<dbReference type="EMBL" id="GG745328">
    <property type="protein sequence ID" value="KNE54360.1"/>
    <property type="molecule type" value="Genomic_DNA"/>
</dbReference>
<accession>A0A0L0RW86</accession>
<evidence type="ECO:0000313" key="2">
    <source>
        <dbReference type="EMBL" id="KNE54360.1"/>
    </source>
</evidence>
<dbReference type="AlphaFoldDB" id="A0A0L0RW86"/>
<evidence type="ECO:0000313" key="3">
    <source>
        <dbReference type="Proteomes" id="UP000054350"/>
    </source>
</evidence>
<reference evidence="3" key="2">
    <citation type="submission" date="2009-11" db="EMBL/GenBank/DDBJ databases">
        <title>The Genome Sequence of Allomyces macrogynus strain ATCC 38327.</title>
        <authorList>
            <consortium name="The Broad Institute Genome Sequencing Platform"/>
            <person name="Russ C."/>
            <person name="Cuomo C."/>
            <person name="Shea T."/>
            <person name="Young S.K."/>
            <person name="Zeng Q."/>
            <person name="Koehrsen M."/>
            <person name="Haas B."/>
            <person name="Borodovsky M."/>
            <person name="Guigo R."/>
            <person name="Alvarado L."/>
            <person name="Berlin A."/>
            <person name="Borenstein D."/>
            <person name="Chen Z."/>
            <person name="Engels R."/>
            <person name="Freedman E."/>
            <person name="Gellesch M."/>
            <person name="Goldberg J."/>
            <person name="Griggs A."/>
            <person name="Gujja S."/>
            <person name="Heiman D."/>
            <person name="Hepburn T."/>
            <person name="Howarth C."/>
            <person name="Jen D."/>
            <person name="Larson L."/>
            <person name="Lewis B."/>
            <person name="Mehta T."/>
            <person name="Park D."/>
            <person name="Pearson M."/>
            <person name="Roberts A."/>
            <person name="Saif S."/>
            <person name="Shenoy N."/>
            <person name="Sisk P."/>
            <person name="Stolte C."/>
            <person name="Sykes S."/>
            <person name="Walk T."/>
            <person name="White J."/>
            <person name="Yandava C."/>
            <person name="Burger G."/>
            <person name="Gray M.W."/>
            <person name="Holland P.W.H."/>
            <person name="King N."/>
            <person name="Lang F.B.F."/>
            <person name="Roger A.J."/>
            <person name="Ruiz-Trillo I."/>
            <person name="Lander E."/>
            <person name="Nusbaum C."/>
        </authorList>
    </citation>
    <scope>NUCLEOTIDE SEQUENCE [LARGE SCALE GENOMIC DNA]</scope>
    <source>
        <strain evidence="3">ATCC 38327</strain>
    </source>
</reference>
<organism evidence="2 3">
    <name type="scientific">Allomyces macrogynus (strain ATCC 38327)</name>
    <name type="common">Allomyces javanicus var. macrogynus</name>
    <dbReference type="NCBI Taxonomy" id="578462"/>
    <lineage>
        <taxon>Eukaryota</taxon>
        <taxon>Fungi</taxon>
        <taxon>Fungi incertae sedis</taxon>
        <taxon>Blastocladiomycota</taxon>
        <taxon>Blastocladiomycetes</taxon>
        <taxon>Blastocladiales</taxon>
        <taxon>Blastocladiaceae</taxon>
        <taxon>Allomyces</taxon>
    </lineage>
</organism>
<gene>
    <name evidence="2" type="ORF">AMAG_17658</name>
</gene>
<sequence>MPGDDHCQTNTYRTAETRILDFLLDALVPERHAKHEVSSLVPSVKVGLEQLDKGHDLDAVPGGSEHKSINEHKRADVSV</sequence>
<name>A0A0L0RW86_ALLM3</name>
<protein>
    <submittedName>
        <fullName evidence="2">Uncharacterized protein</fullName>
    </submittedName>
</protein>
<dbReference type="VEuPathDB" id="FungiDB:AMAG_17658"/>
<reference evidence="2 3" key="1">
    <citation type="submission" date="2009-11" db="EMBL/GenBank/DDBJ databases">
        <title>Annotation of Allomyces macrogynus ATCC 38327.</title>
        <authorList>
            <consortium name="The Broad Institute Genome Sequencing Platform"/>
            <person name="Russ C."/>
            <person name="Cuomo C."/>
            <person name="Burger G."/>
            <person name="Gray M.W."/>
            <person name="Holland P.W.H."/>
            <person name="King N."/>
            <person name="Lang F.B.F."/>
            <person name="Roger A.J."/>
            <person name="Ruiz-Trillo I."/>
            <person name="Young S.K."/>
            <person name="Zeng Q."/>
            <person name="Gargeya S."/>
            <person name="Fitzgerald M."/>
            <person name="Haas B."/>
            <person name="Abouelleil A."/>
            <person name="Alvarado L."/>
            <person name="Arachchi H.M."/>
            <person name="Berlin A."/>
            <person name="Chapman S.B."/>
            <person name="Gearin G."/>
            <person name="Goldberg J."/>
            <person name="Griggs A."/>
            <person name="Gujja S."/>
            <person name="Hansen M."/>
            <person name="Heiman D."/>
            <person name="Howarth C."/>
            <person name="Larimer J."/>
            <person name="Lui A."/>
            <person name="MacDonald P.J.P."/>
            <person name="McCowen C."/>
            <person name="Montmayeur A."/>
            <person name="Murphy C."/>
            <person name="Neiman D."/>
            <person name="Pearson M."/>
            <person name="Priest M."/>
            <person name="Roberts A."/>
            <person name="Saif S."/>
            <person name="Shea T."/>
            <person name="Sisk P."/>
            <person name="Stolte C."/>
            <person name="Sykes S."/>
            <person name="Wortman J."/>
            <person name="Nusbaum C."/>
            <person name="Birren B."/>
        </authorList>
    </citation>
    <scope>NUCLEOTIDE SEQUENCE [LARGE SCALE GENOMIC DNA]</scope>
    <source>
        <strain evidence="2 3">ATCC 38327</strain>
    </source>
</reference>
<proteinExistence type="predicted"/>